<dbReference type="Proteomes" id="UP001174909">
    <property type="component" value="Unassembled WGS sequence"/>
</dbReference>
<gene>
    <name evidence="1" type="ORF">GBAR_LOCUS17254</name>
</gene>
<evidence type="ECO:0000313" key="2">
    <source>
        <dbReference type="Proteomes" id="UP001174909"/>
    </source>
</evidence>
<sequence>MWQFVRVAVLLHYHHTRLLSSETEVMLRNVYVSRCVDYLSNIPERTNEVVSMETYINLPKTMILEEVMQEGDHCVSSFAHVRCLINEVEGANDGSAVLLTSGTEVRHRFAHYNVGKEVPPNFAEGGVCDWTEEGLRDCCALVEGPH</sequence>
<dbReference type="AlphaFoldDB" id="A0AA35SKQ6"/>
<comment type="caution">
    <text evidence="1">The sequence shown here is derived from an EMBL/GenBank/DDBJ whole genome shotgun (WGS) entry which is preliminary data.</text>
</comment>
<dbReference type="EMBL" id="CASHTH010002480">
    <property type="protein sequence ID" value="CAI8030411.1"/>
    <property type="molecule type" value="Genomic_DNA"/>
</dbReference>
<name>A0AA35SKQ6_GEOBA</name>
<proteinExistence type="predicted"/>
<reference evidence="1" key="1">
    <citation type="submission" date="2023-03" db="EMBL/GenBank/DDBJ databases">
        <authorList>
            <person name="Steffen K."/>
            <person name="Cardenas P."/>
        </authorList>
    </citation>
    <scope>NUCLEOTIDE SEQUENCE</scope>
</reference>
<organism evidence="1 2">
    <name type="scientific">Geodia barretti</name>
    <name type="common">Barrett's horny sponge</name>
    <dbReference type="NCBI Taxonomy" id="519541"/>
    <lineage>
        <taxon>Eukaryota</taxon>
        <taxon>Metazoa</taxon>
        <taxon>Porifera</taxon>
        <taxon>Demospongiae</taxon>
        <taxon>Heteroscleromorpha</taxon>
        <taxon>Tetractinellida</taxon>
        <taxon>Astrophorina</taxon>
        <taxon>Geodiidae</taxon>
        <taxon>Geodia</taxon>
    </lineage>
</organism>
<evidence type="ECO:0000313" key="1">
    <source>
        <dbReference type="EMBL" id="CAI8030411.1"/>
    </source>
</evidence>
<protein>
    <submittedName>
        <fullName evidence="1">Uncharacterized protein</fullName>
    </submittedName>
</protein>
<accession>A0AA35SKQ6</accession>
<keyword evidence="2" id="KW-1185">Reference proteome</keyword>